<protein>
    <recommendedName>
        <fullName evidence="3">Outer membrane protein beta-barrel domain-containing protein</fullName>
    </recommendedName>
</protein>
<evidence type="ECO:0008006" key="3">
    <source>
        <dbReference type="Google" id="ProtNLM"/>
    </source>
</evidence>
<dbReference type="Proteomes" id="UP000248688">
    <property type="component" value="Chromosome"/>
</dbReference>
<gene>
    <name evidence="1" type="ORF">DN752_06760</name>
</gene>
<evidence type="ECO:0000313" key="1">
    <source>
        <dbReference type="EMBL" id="AWW29844.1"/>
    </source>
</evidence>
<dbReference type="KEGG" id="est:DN752_06760"/>
<name>A0A2Z4IFW1_9BACT</name>
<accession>A0A2Z4IFW1</accession>
<dbReference type="EMBL" id="CP030041">
    <property type="protein sequence ID" value="AWW29844.1"/>
    <property type="molecule type" value="Genomic_DNA"/>
</dbReference>
<reference evidence="1 2" key="1">
    <citation type="submission" date="2018-06" db="EMBL/GenBank/DDBJ databases">
        <title>Echinicola strongylocentroti sp. nov., isolated from a sea urchin Strongylocentrotus intermedius.</title>
        <authorList>
            <person name="Bae S.S."/>
        </authorList>
    </citation>
    <scope>NUCLEOTIDE SEQUENCE [LARGE SCALE GENOMIC DNA]</scope>
    <source>
        <strain evidence="1 2">MEBiC08714</strain>
    </source>
</reference>
<sequence>MWSYGLSAQHLYDRALLVHGGVSHQEKFLDNPREGAMGTVVGLRYNLPLGKNPLQLGVEFDYFKAYEEKGEGSPAHYQDWSMKFSGAYLFEVPDVGRGKLFLGPGATYYSILNQKEVNSHRTDYGVMVRANYLLNTIHRRLSLYADVDYLKEASYVRLTFGVAVQVW</sequence>
<proteinExistence type="predicted"/>
<keyword evidence="2" id="KW-1185">Reference proteome</keyword>
<dbReference type="AlphaFoldDB" id="A0A2Z4IFW1"/>
<organism evidence="1 2">
    <name type="scientific">Echinicola strongylocentroti</name>
    <dbReference type="NCBI Taxonomy" id="1795355"/>
    <lineage>
        <taxon>Bacteria</taxon>
        <taxon>Pseudomonadati</taxon>
        <taxon>Bacteroidota</taxon>
        <taxon>Cytophagia</taxon>
        <taxon>Cytophagales</taxon>
        <taxon>Cyclobacteriaceae</taxon>
        <taxon>Echinicola</taxon>
    </lineage>
</organism>
<evidence type="ECO:0000313" key="2">
    <source>
        <dbReference type="Proteomes" id="UP000248688"/>
    </source>
</evidence>
<dbReference type="OrthoDB" id="9827371at2"/>